<feature type="compositionally biased region" description="Polar residues" evidence="1">
    <location>
        <begin position="232"/>
        <end position="244"/>
    </location>
</feature>
<protein>
    <submittedName>
        <fullName evidence="2">Uncharacterized protein</fullName>
    </submittedName>
</protein>
<dbReference type="Proteomes" id="UP001189429">
    <property type="component" value="Unassembled WGS sequence"/>
</dbReference>
<reference evidence="2" key="1">
    <citation type="submission" date="2023-10" db="EMBL/GenBank/DDBJ databases">
        <authorList>
            <person name="Chen Y."/>
            <person name="Shah S."/>
            <person name="Dougan E. K."/>
            <person name="Thang M."/>
            <person name="Chan C."/>
        </authorList>
    </citation>
    <scope>NUCLEOTIDE SEQUENCE [LARGE SCALE GENOMIC DNA]</scope>
</reference>
<feature type="non-terminal residue" evidence="2">
    <location>
        <position position="244"/>
    </location>
</feature>
<evidence type="ECO:0000313" key="3">
    <source>
        <dbReference type="Proteomes" id="UP001189429"/>
    </source>
</evidence>
<keyword evidence="3" id="KW-1185">Reference proteome</keyword>
<proteinExistence type="predicted"/>
<feature type="compositionally biased region" description="Polar residues" evidence="1">
    <location>
        <begin position="190"/>
        <end position="205"/>
    </location>
</feature>
<evidence type="ECO:0000313" key="2">
    <source>
        <dbReference type="EMBL" id="CAK0801472.1"/>
    </source>
</evidence>
<feature type="region of interest" description="Disordered" evidence="1">
    <location>
        <begin position="171"/>
        <end position="244"/>
    </location>
</feature>
<dbReference type="EMBL" id="CAUYUJ010002592">
    <property type="protein sequence ID" value="CAK0801472.1"/>
    <property type="molecule type" value="Genomic_DNA"/>
</dbReference>
<sequence>MPTTERRTRRYVREEYGVEMPKHLVLRRLRVGFWRVVVGRLPSDTEQSPLAVPADDIHVLTQTRHTHATMNCEALCVARIQDLARQPMHAPEADKHGSVHRRQSEEVRGLADRAEAATPLISPASGTPLLHEPPHARIVRPEELAAVVELEGPVRNRRVVWEHHAAAIDRSVGRPAPQATPSLIEEVHPPSSSRQGRRSNSATDATTDDCQREGLVSAGVFSHGACSPQGHARSSGQLHSSQGL</sequence>
<accession>A0ABN9QDW2</accession>
<gene>
    <name evidence="2" type="ORF">PCOR1329_LOCUS9333</name>
</gene>
<organism evidence="2 3">
    <name type="scientific">Prorocentrum cordatum</name>
    <dbReference type="NCBI Taxonomy" id="2364126"/>
    <lineage>
        <taxon>Eukaryota</taxon>
        <taxon>Sar</taxon>
        <taxon>Alveolata</taxon>
        <taxon>Dinophyceae</taxon>
        <taxon>Prorocentrales</taxon>
        <taxon>Prorocentraceae</taxon>
        <taxon>Prorocentrum</taxon>
    </lineage>
</organism>
<comment type="caution">
    <text evidence="2">The sequence shown here is derived from an EMBL/GenBank/DDBJ whole genome shotgun (WGS) entry which is preliminary data.</text>
</comment>
<name>A0ABN9QDW2_9DINO</name>
<evidence type="ECO:0000256" key="1">
    <source>
        <dbReference type="SAM" id="MobiDB-lite"/>
    </source>
</evidence>